<dbReference type="GeneID" id="19211466"/>
<keyword evidence="8" id="KW-1185">Reference proteome</keyword>
<dbReference type="InterPro" id="IPR050493">
    <property type="entry name" value="FAD-dep_Monooxygenase_BioMet"/>
</dbReference>
<keyword evidence="3" id="KW-0274">FAD</keyword>
<dbReference type="KEGG" id="cput:CONPUDRAFT_91533"/>
<dbReference type="InterPro" id="IPR002938">
    <property type="entry name" value="FAD-bd"/>
</dbReference>
<keyword evidence="4" id="KW-0560">Oxidoreductase</keyword>
<reference evidence="8" key="1">
    <citation type="journal article" date="2012" name="Science">
        <title>The Paleozoic origin of enzymatic lignin decomposition reconstructed from 31 fungal genomes.</title>
        <authorList>
            <person name="Floudas D."/>
            <person name="Binder M."/>
            <person name="Riley R."/>
            <person name="Barry K."/>
            <person name="Blanchette R.A."/>
            <person name="Henrissat B."/>
            <person name="Martinez A.T."/>
            <person name="Otillar R."/>
            <person name="Spatafora J.W."/>
            <person name="Yadav J.S."/>
            <person name="Aerts A."/>
            <person name="Benoit I."/>
            <person name="Boyd A."/>
            <person name="Carlson A."/>
            <person name="Copeland A."/>
            <person name="Coutinho P.M."/>
            <person name="de Vries R.P."/>
            <person name="Ferreira P."/>
            <person name="Findley K."/>
            <person name="Foster B."/>
            <person name="Gaskell J."/>
            <person name="Glotzer D."/>
            <person name="Gorecki P."/>
            <person name="Heitman J."/>
            <person name="Hesse C."/>
            <person name="Hori C."/>
            <person name="Igarashi K."/>
            <person name="Jurgens J.A."/>
            <person name="Kallen N."/>
            <person name="Kersten P."/>
            <person name="Kohler A."/>
            <person name="Kuees U."/>
            <person name="Kumar T.K.A."/>
            <person name="Kuo A."/>
            <person name="LaButti K."/>
            <person name="Larrondo L.F."/>
            <person name="Lindquist E."/>
            <person name="Ling A."/>
            <person name="Lombard V."/>
            <person name="Lucas S."/>
            <person name="Lundell T."/>
            <person name="Martin R."/>
            <person name="McLaughlin D.J."/>
            <person name="Morgenstern I."/>
            <person name="Morin E."/>
            <person name="Murat C."/>
            <person name="Nagy L.G."/>
            <person name="Nolan M."/>
            <person name="Ohm R.A."/>
            <person name="Patyshakuliyeva A."/>
            <person name="Rokas A."/>
            <person name="Ruiz-Duenas F.J."/>
            <person name="Sabat G."/>
            <person name="Salamov A."/>
            <person name="Samejima M."/>
            <person name="Schmutz J."/>
            <person name="Slot J.C."/>
            <person name="St John F."/>
            <person name="Stenlid J."/>
            <person name="Sun H."/>
            <person name="Sun S."/>
            <person name="Syed K."/>
            <person name="Tsang A."/>
            <person name="Wiebenga A."/>
            <person name="Young D."/>
            <person name="Pisabarro A."/>
            <person name="Eastwood D.C."/>
            <person name="Martin F."/>
            <person name="Cullen D."/>
            <person name="Grigoriev I.V."/>
            <person name="Hibbett D.S."/>
        </authorList>
    </citation>
    <scope>NUCLEOTIDE SEQUENCE [LARGE SCALE GENOMIC DNA]</scope>
    <source>
        <strain evidence="8">RWD-64-598 SS2</strain>
    </source>
</reference>
<keyword evidence="5" id="KW-0503">Monooxygenase</keyword>
<dbReference type="Pfam" id="PF01494">
    <property type="entry name" value="FAD_binding_3"/>
    <property type="match status" value="1"/>
</dbReference>
<dbReference type="AlphaFoldDB" id="A0A5M3MJN8"/>
<dbReference type="SUPFAM" id="SSF51905">
    <property type="entry name" value="FAD/NAD(P)-binding domain"/>
    <property type="match status" value="1"/>
</dbReference>
<proteinExistence type="inferred from homology"/>
<evidence type="ECO:0000256" key="1">
    <source>
        <dbReference type="ARBA" id="ARBA00007992"/>
    </source>
</evidence>
<dbReference type="RefSeq" id="XP_007770941.1">
    <property type="nucleotide sequence ID" value="XM_007772751.1"/>
</dbReference>
<evidence type="ECO:0000259" key="6">
    <source>
        <dbReference type="Pfam" id="PF01494"/>
    </source>
</evidence>
<dbReference type="OMA" id="EDWIDES"/>
<dbReference type="GO" id="GO:0071949">
    <property type="term" value="F:FAD binding"/>
    <property type="evidence" value="ECO:0007669"/>
    <property type="project" value="InterPro"/>
</dbReference>
<gene>
    <name evidence="7" type="ORF">CONPUDRAFT_91533</name>
</gene>
<evidence type="ECO:0000256" key="2">
    <source>
        <dbReference type="ARBA" id="ARBA00022630"/>
    </source>
</evidence>
<sequence length="436" mass="49598">MVASFKLDIIIIGAGLAGIAAALRLSQAGHHVRVLDEHDRGERGCTAAHLPPNATRILTDWGFRDQIQSLGHLIKNSRFYSMENGELIGSQRWREEVIREIGADYYFIHYHDLYAMLHDAAVKAGAIVQFDAGAVNVETYPPRVTLTNQNVLKADLVIGADGPRSITRRTLFGEERIKLEGHSLFTAVVPRKLVEDDALVGNSINPSLLEFPLWLGSSRHGEAMLMRDGTEIALNIFYPDSEIPIDAEDTWEGEPMQGWRPRSNDPVLQRLIELCPDMRRLKLYIREELEDWIDESSRLLLIGNAAHPVLPCWSQSCAINLEDAETLGVLLSHINDIDQLPVLIEGFQELRKPKYRFVQDKSWWQSVESMWLAPGPEQKARDEMLRKQQDDGDWDESMLQQQFDGLWAAFGYNAREAAENWWTTWGMLRERSKTTA</sequence>
<dbReference type="GO" id="GO:0004497">
    <property type="term" value="F:monooxygenase activity"/>
    <property type="evidence" value="ECO:0007669"/>
    <property type="project" value="UniProtKB-KW"/>
</dbReference>
<evidence type="ECO:0000256" key="5">
    <source>
        <dbReference type="ARBA" id="ARBA00023033"/>
    </source>
</evidence>
<dbReference type="EMBL" id="JH711581">
    <property type="protein sequence ID" value="EIW79266.1"/>
    <property type="molecule type" value="Genomic_DNA"/>
</dbReference>
<dbReference type="OrthoDB" id="1878542at2759"/>
<name>A0A5M3MJN8_CONPW</name>
<evidence type="ECO:0000313" key="7">
    <source>
        <dbReference type="EMBL" id="EIW79266.1"/>
    </source>
</evidence>
<dbReference type="PANTHER" id="PTHR13789:SF147">
    <property type="entry name" value="PUTATIVE (AFU_ORTHOLOGUE AFUA_2G01950)-RELATED"/>
    <property type="match status" value="1"/>
</dbReference>
<dbReference type="InterPro" id="IPR036188">
    <property type="entry name" value="FAD/NAD-bd_sf"/>
</dbReference>
<dbReference type="Proteomes" id="UP000053558">
    <property type="component" value="Unassembled WGS sequence"/>
</dbReference>
<dbReference type="PANTHER" id="PTHR13789">
    <property type="entry name" value="MONOOXYGENASE"/>
    <property type="match status" value="1"/>
</dbReference>
<comment type="caution">
    <text evidence="7">The sequence shown here is derived from an EMBL/GenBank/DDBJ whole genome shotgun (WGS) entry which is preliminary data.</text>
</comment>
<evidence type="ECO:0000256" key="3">
    <source>
        <dbReference type="ARBA" id="ARBA00022827"/>
    </source>
</evidence>
<dbReference type="PRINTS" id="PR00420">
    <property type="entry name" value="RNGMNOXGNASE"/>
</dbReference>
<organism evidence="7 8">
    <name type="scientific">Coniophora puteana (strain RWD-64-598)</name>
    <name type="common">Brown rot fungus</name>
    <dbReference type="NCBI Taxonomy" id="741705"/>
    <lineage>
        <taxon>Eukaryota</taxon>
        <taxon>Fungi</taxon>
        <taxon>Dikarya</taxon>
        <taxon>Basidiomycota</taxon>
        <taxon>Agaricomycotina</taxon>
        <taxon>Agaricomycetes</taxon>
        <taxon>Agaricomycetidae</taxon>
        <taxon>Boletales</taxon>
        <taxon>Coniophorineae</taxon>
        <taxon>Coniophoraceae</taxon>
        <taxon>Coniophora</taxon>
    </lineage>
</organism>
<accession>A0A5M3MJN8</accession>
<evidence type="ECO:0000256" key="4">
    <source>
        <dbReference type="ARBA" id="ARBA00023002"/>
    </source>
</evidence>
<comment type="similarity">
    <text evidence="1">Belongs to the paxM FAD-dependent monooxygenase family.</text>
</comment>
<evidence type="ECO:0000313" key="8">
    <source>
        <dbReference type="Proteomes" id="UP000053558"/>
    </source>
</evidence>
<feature type="domain" description="FAD-binding" evidence="6">
    <location>
        <begin position="7"/>
        <end position="171"/>
    </location>
</feature>
<dbReference type="Gene3D" id="3.50.50.60">
    <property type="entry name" value="FAD/NAD(P)-binding domain"/>
    <property type="match status" value="1"/>
</dbReference>
<keyword evidence="2" id="KW-0285">Flavoprotein</keyword>
<protein>
    <submittedName>
        <fullName evidence="7">FAD/NAD(P)-binding domain-containing protein</fullName>
    </submittedName>
</protein>